<gene>
    <name evidence="3" type="ORF">AWB85_11915</name>
</gene>
<protein>
    <recommendedName>
        <fullName evidence="2">Protein-glutamine gamma-glutamyltransferase-like C-terminal domain-containing protein</fullName>
    </recommendedName>
</protein>
<dbReference type="AlphaFoldDB" id="A0A179VA33"/>
<dbReference type="EMBL" id="LQYE01000028">
    <property type="protein sequence ID" value="OAT67825.1"/>
    <property type="molecule type" value="Genomic_DNA"/>
</dbReference>
<evidence type="ECO:0000313" key="4">
    <source>
        <dbReference type="Proteomes" id="UP000186919"/>
    </source>
</evidence>
<keyword evidence="1" id="KW-1133">Transmembrane helix</keyword>
<dbReference type="Proteomes" id="UP000186919">
    <property type="component" value="Unassembled WGS sequence"/>
</dbReference>
<dbReference type="Pfam" id="PF13559">
    <property type="entry name" value="DUF4129"/>
    <property type="match status" value="1"/>
</dbReference>
<keyword evidence="1" id="KW-0812">Transmembrane</keyword>
<proteinExistence type="predicted"/>
<evidence type="ECO:0000313" key="3">
    <source>
        <dbReference type="EMBL" id="OAT67825.1"/>
    </source>
</evidence>
<keyword evidence="1" id="KW-0472">Membrane</keyword>
<feature type="domain" description="Protein-glutamine gamma-glutamyltransferase-like C-terminal" evidence="2">
    <location>
        <begin position="122"/>
        <end position="190"/>
    </location>
</feature>
<evidence type="ECO:0000256" key="1">
    <source>
        <dbReference type="SAM" id="Phobius"/>
    </source>
</evidence>
<evidence type="ECO:0000259" key="2">
    <source>
        <dbReference type="Pfam" id="PF13559"/>
    </source>
</evidence>
<organism evidence="3 4">
    <name type="scientific">Mycobacteroides immunogenum</name>
    <dbReference type="NCBI Taxonomy" id="83262"/>
    <lineage>
        <taxon>Bacteria</taxon>
        <taxon>Bacillati</taxon>
        <taxon>Actinomycetota</taxon>
        <taxon>Actinomycetes</taxon>
        <taxon>Mycobacteriales</taxon>
        <taxon>Mycobacteriaceae</taxon>
        <taxon>Mycobacteroides</taxon>
    </lineage>
</organism>
<accession>A0A179VA33</accession>
<dbReference type="InterPro" id="IPR025403">
    <property type="entry name" value="TgpA-like_C"/>
</dbReference>
<sequence length="215" mass="23617">MPAIDIDRDSAAEAAQRELAKPIYEHPSPIDRLINWILDHLNYLEFRAGQLPGGWFTILVTTLIVIAVVVLLIRIARRAVRTKGGADFGLFESGELTAAEHRATAELAASQGDWASAIRHRLRAVARQLEERTILTPVPGRTANELATDSARELPSLAAEFRASAEIFNDVSYGERPGTEQSYRRIAELDDHIRDAPVLVSGAESGPTTGWEAVR</sequence>
<dbReference type="RefSeq" id="WP_064631786.1">
    <property type="nucleotide sequence ID" value="NZ_LQYE01000028.1"/>
</dbReference>
<name>A0A179VA33_9MYCO</name>
<feature type="transmembrane region" description="Helical" evidence="1">
    <location>
        <begin position="53"/>
        <end position="73"/>
    </location>
</feature>
<reference evidence="3 4" key="1">
    <citation type="submission" date="2016-01" db="EMBL/GenBank/DDBJ databases">
        <title>Mycobacterium immunogenum strain CD11_6 genome sequencing and assembly.</title>
        <authorList>
            <person name="Kaur G."/>
            <person name="Nair G.R."/>
            <person name="Mayilraj S."/>
        </authorList>
    </citation>
    <scope>NUCLEOTIDE SEQUENCE [LARGE SCALE GENOMIC DNA]</scope>
    <source>
        <strain evidence="3 4">CD11-6</strain>
    </source>
</reference>
<comment type="caution">
    <text evidence="3">The sequence shown here is derived from an EMBL/GenBank/DDBJ whole genome shotgun (WGS) entry which is preliminary data.</text>
</comment>